<keyword evidence="3 9" id="KW-0812">Transmembrane</keyword>
<comment type="subcellular location">
    <subcellularLocation>
        <location evidence="1">Cell membrane</location>
        <topology evidence="1">Multi-pass membrane protein</topology>
    </subcellularLocation>
</comment>
<proteinExistence type="inferred from homology"/>
<evidence type="ECO:0000256" key="4">
    <source>
        <dbReference type="ARBA" id="ARBA00022989"/>
    </source>
</evidence>
<evidence type="ECO:0000313" key="11">
    <source>
        <dbReference type="EMBL" id="MBW14544.1"/>
    </source>
</evidence>
<name>A0A2H8TK86_9HEMI</name>
<dbReference type="NCBIfam" id="TIGR00879">
    <property type="entry name" value="SP"/>
    <property type="match status" value="1"/>
</dbReference>
<evidence type="ECO:0000256" key="7">
    <source>
        <dbReference type="ARBA" id="ARBA00024348"/>
    </source>
</evidence>
<dbReference type="PROSITE" id="PS50850">
    <property type="entry name" value="MFS"/>
    <property type="match status" value="1"/>
</dbReference>
<dbReference type="PRINTS" id="PR00171">
    <property type="entry name" value="SUGRTRNSPORT"/>
</dbReference>
<evidence type="ECO:0000259" key="10">
    <source>
        <dbReference type="PROSITE" id="PS50850"/>
    </source>
</evidence>
<dbReference type="InterPro" id="IPR020846">
    <property type="entry name" value="MFS_dom"/>
</dbReference>
<keyword evidence="5 9" id="KW-0472">Membrane</keyword>
<sequence>MNKIFEEKSRVYNYDDNHVATSFRRPVDEDEVETPKKVYGEKSPLVNKTVTKTITIAQQIAADSIESQVQTQKGNQYLAALIVTIGGFIMGTTLGWTSTAGPMMENGQYGFQITVENVSWIASVMPLGAMLGCPVMAGLVNKLGRKHLMIMLTIPTLAGWAMIIWAKSVIWICAGRFLIGFSSGSYSVIVPMYTSEIAEKEIRGTLGTYFQLQVNAGILFTYVIGSYLDVFGLSIACAIIPVIYLYLMFLIPESPIFYLIKGNVEKARLSLKYFRKPVDCVDQELNTMQSALAKIERERVPITEAFLTTPAKRGLFLGLGVMVFQQFSGCNAVIFYATTIFNATGSSINSNASTVIVGIMGVLSTYVSTLVVDKLGRKILLLSSVVAMGICTFFIGGFFYAKDHNYDVSSIGFIPLLSLCVFIILFSVGFGPIPWMLMGEIFPAQIKGIASSIVCMANWFFVFLATKFFASLASIIYLYNTFWLYTVICVLGTFFVVFIVPETKGKTMEEIQLLLGA</sequence>
<feature type="transmembrane region" description="Helical" evidence="9">
    <location>
        <begin position="230"/>
        <end position="251"/>
    </location>
</feature>
<dbReference type="GO" id="GO:0051119">
    <property type="term" value="F:sugar transmembrane transporter activity"/>
    <property type="evidence" value="ECO:0007669"/>
    <property type="project" value="InterPro"/>
</dbReference>
<dbReference type="Gene3D" id="1.20.1250.20">
    <property type="entry name" value="MFS general substrate transporter like domains"/>
    <property type="match status" value="1"/>
</dbReference>
<gene>
    <name evidence="11" type="primary">Tret1_103</name>
</gene>
<feature type="transmembrane region" description="Helical" evidence="9">
    <location>
        <begin position="169"/>
        <end position="194"/>
    </location>
</feature>
<dbReference type="FunFam" id="1.20.1250.20:FF:000055">
    <property type="entry name" value="Facilitated trehalose transporter Tret1-2 homolog"/>
    <property type="match status" value="1"/>
</dbReference>
<dbReference type="EMBL" id="GFXV01002739">
    <property type="protein sequence ID" value="MBW14544.1"/>
    <property type="molecule type" value="Transcribed_RNA"/>
</dbReference>
<dbReference type="SUPFAM" id="SSF103473">
    <property type="entry name" value="MFS general substrate transporter"/>
    <property type="match status" value="1"/>
</dbReference>
<organism evidence="11">
    <name type="scientific">Melanaphis sacchari</name>
    <dbReference type="NCBI Taxonomy" id="742174"/>
    <lineage>
        <taxon>Eukaryota</taxon>
        <taxon>Metazoa</taxon>
        <taxon>Ecdysozoa</taxon>
        <taxon>Arthropoda</taxon>
        <taxon>Hexapoda</taxon>
        <taxon>Insecta</taxon>
        <taxon>Pterygota</taxon>
        <taxon>Neoptera</taxon>
        <taxon>Paraneoptera</taxon>
        <taxon>Hemiptera</taxon>
        <taxon>Sternorrhyncha</taxon>
        <taxon>Aphidomorpha</taxon>
        <taxon>Aphidoidea</taxon>
        <taxon>Aphididae</taxon>
        <taxon>Aphidini</taxon>
        <taxon>Melanaphis</taxon>
    </lineage>
</organism>
<dbReference type="AlphaFoldDB" id="A0A2H8TK86"/>
<evidence type="ECO:0000256" key="2">
    <source>
        <dbReference type="ARBA" id="ARBA00022475"/>
    </source>
</evidence>
<keyword evidence="6" id="KW-0325">Glycoprotein</keyword>
<feature type="domain" description="Major facilitator superfamily (MFS) profile" evidence="10">
    <location>
        <begin position="79"/>
        <end position="504"/>
    </location>
</feature>
<dbReference type="InterPro" id="IPR050549">
    <property type="entry name" value="MFS_Trehalose_Transporter"/>
</dbReference>
<feature type="transmembrane region" description="Helical" evidence="9">
    <location>
        <begin position="118"/>
        <end position="140"/>
    </location>
</feature>
<feature type="transmembrane region" description="Helical" evidence="9">
    <location>
        <begin position="352"/>
        <end position="372"/>
    </location>
</feature>
<keyword evidence="4 9" id="KW-1133">Transmembrane helix</keyword>
<keyword evidence="8" id="KW-0813">Transport</keyword>
<feature type="transmembrane region" description="Helical" evidence="9">
    <location>
        <begin position="77"/>
        <end position="98"/>
    </location>
</feature>
<dbReference type="PANTHER" id="PTHR48021:SF1">
    <property type="entry name" value="GH07001P-RELATED"/>
    <property type="match status" value="1"/>
</dbReference>
<feature type="transmembrane region" description="Helical" evidence="9">
    <location>
        <begin position="449"/>
        <end position="476"/>
    </location>
</feature>
<evidence type="ECO:0000256" key="6">
    <source>
        <dbReference type="ARBA" id="ARBA00023180"/>
    </source>
</evidence>
<evidence type="ECO:0000256" key="5">
    <source>
        <dbReference type="ARBA" id="ARBA00023136"/>
    </source>
</evidence>
<feature type="transmembrane region" description="Helical" evidence="9">
    <location>
        <begin position="482"/>
        <end position="500"/>
    </location>
</feature>
<feature type="transmembrane region" description="Helical" evidence="9">
    <location>
        <begin position="206"/>
        <end position="224"/>
    </location>
</feature>
<feature type="transmembrane region" description="Helical" evidence="9">
    <location>
        <begin position="147"/>
        <end position="163"/>
    </location>
</feature>
<feature type="transmembrane region" description="Helical" evidence="9">
    <location>
        <begin position="413"/>
        <end position="437"/>
    </location>
</feature>
<feature type="transmembrane region" description="Helical" evidence="9">
    <location>
        <begin position="315"/>
        <end position="340"/>
    </location>
</feature>
<dbReference type="InterPro" id="IPR036259">
    <property type="entry name" value="MFS_trans_sf"/>
</dbReference>
<evidence type="ECO:0000256" key="1">
    <source>
        <dbReference type="ARBA" id="ARBA00004651"/>
    </source>
</evidence>
<dbReference type="GO" id="GO:0005886">
    <property type="term" value="C:plasma membrane"/>
    <property type="evidence" value="ECO:0007669"/>
    <property type="project" value="UniProtKB-SubCell"/>
</dbReference>
<protein>
    <submittedName>
        <fullName evidence="11">Facilitated trehalose transporter Tret1</fullName>
    </submittedName>
</protein>
<dbReference type="PROSITE" id="PS00217">
    <property type="entry name" value="SUGAR_TRANSPORT_2"/>
    <property type="match status" value="1"/>
</dbReference>
<evidence type="ECO:0000256" key="3">
    <source>
        <dbReference type="ARBA" id="ARBA00022692"/>
    </source>
</evidence>
<comment type="similarity">
    <text evidence="7">Belongs to the major facilitator superfamily. Sugar transporter (TC 2.A.1.1) family. Trehalose transporter subfamily.</text>
</comment>
<dbReference type="PANTHER" id="PTHR48021">
    <property type="match status" value="1"/>
</dbReference>
<evidence type="ECO:0000256" key="8">
    <source>
        <dbReference type="RuleBase" id="RU003346"/>
    </source>
</evidence>
<dbReference type="InterPro" id="IPR044775">
    <property type="entry name" value="MFS_ERD6/Tret1-like"/>
</dbReference>
<dbReference type="Pfam" id="PF00083">
    <property type="entry name" value="Sugar_tr"/>
    <property type="match status" value="1"/>
</dbReference>
<dbReference type="InterPro" id="IPR003663">
    <property type="entry name" value="Sugar/inositol_transpt"/>
</dbReference>
<accession>A0A2H8TK86</accession>
<feature type="transmembrane region" description="Helical" evidence="9">
    <location>
        <begin position="379"/>
        <end position="401"/>
    </location>
</feature>
<dbReference type="OrthoDB" id="6612291at2759"/>
<keyword evidence="2" id="KW-1003">Cell membrane</keyword>
<evidence type="ECO:0000256" key="9">
    <source>
        <dbReference type="SAM" id="Phobius"/>
    </source>
</evidence>
<reference evidence="11" key="1">
    <citation type="submission" date="2017-10" db="EMBL/GenBank/DDBJ databases">
        <title>Transcriptome Assembly of Sugarcane Aphid Adults.</title>
        <authorList>
            <person name="Scully E.D."/>
            <person name="Palmer N.A."/>
            <person name="Geib S.M."/>
            <person name="Sarath G."/>
            <person name="Sattler S.E."/>
        </authorList>
    </citation>
    <scope>NUCLEOTIDE SEQUENCE</scope>
    <source>
        <tissue evidence="11">Whole body</tissue>
    </source>
</reference>
<dbReference type="InterPro" id="IPR005828">
    <property type="entry name" value="MFS_sugar_transport-like"/>
</dbReference>
<dbReference type="CDD" id="cd17358">
    <property type="entry name" value="MFS_GLUT6_8_Class3_like"/>
    <property type="match status" value="1"/>
</dbReference>
<dbReference type="InterPro" id="IPR005829">
    <property type="entry name" value="Sugar_transporter_CS"/>
</dbReference>